<proteinExistence type="predicted"/>
<accession>A0AA91EXR3</accession>
<dbReference type="Proteomes" id="UP000093712">
    <property type="component" value="Unassembled WGS sequence"/>
</dbReference>
<dbReference type="RefSeq" id="WP_065041560.1">
    <property type="nucleotide sequence ID" value="NZ_LZME01000120.1"/>
</dbReference>
<evidence type="ECO:0000313" key="1">
    <source>
        <dbReference type="EMBL" id="OBK82753.1"/>
    </source>
</evidence>
<evidence type="ECO:0000313" key="2">
    <source>
        <dbReference type="Proteomes" id="UP000093712"/>
    </source>
</evidence>
<organism evidence="1 2">
    <name type="scientific">Mycolicibacter heraklionensis</name>
    <dbReference type="NCBI Taxonomy" id="512402"/>
    <lineage>
        <taxon>Bacteria</taxon>
        <taxon>Bacillati</taxon>
        <taxon>Actinomycetota</taxon>
        <taxon>Actinomycetes</taxon>
        <taxon>Mycobacteriales</taxon>
        <taxon>Mycobacteriaceae</taxon>
        <taxon>Mycolicibacter</taxon>
    </lineage>
</organism>
<name>A0AA91EXR3_9MYCO</name>
<dbReference type="AlphaFoldDB" id="A0AA91EXR3"/>
<dbReference type="EMBL" id="LZME01000120">
    <property type="protein sequence ID" value="OBK82753.1"/>
    <property type="molecule type" value="Genomic_DNA"/>
</dbReference>
<reference evidence="1 2" key="1">
    <citation type="submission" date="2016-06" db="EMBL/GenBank/DDBJ databases">
        <authorList>
            <person name="Sutton G."/>
            <person name="Brinkac L."/>
            <person name="Sanka R."/>
            <person name="Adams M."/>
            <person name="Lau E."/>
            <person name="Garcia-Basteiro A."/>
            <person name="Lopez-Varela E."/>
            <person name="Palencia S."/>
        </authorList>
    </citation>
    <scope>NUCLEOTIDE SEQUENCE [LARGE SCALE GENOMIC DNA]</scope>
    <source>
        <strain evidence="1 2">1211594.5</strain>
    </source>
</reference>
<gene>
    <name evidence="1" type="ORF">A5649_08220</name>
</gene>
<comment type="caution">
    <text evidence="1">The sequence shown here is derived from an EMBL/GenBank/DDBJ whole genome shotgun (WGS) entry which is preliminary data.</text>
</comment>
<protein>
    <submittedName>
        <fullName evidence="1">Uncharacterized protein</fullName>
    </submittedName>
</protein>
<sequence length="62" mass="6912">MRVVDAEGGGREQVWPLPVGKANLLKLLPAWNQLELWNRLRSEFLGLGPDPLDRTGTRITCG</sequence>